<sequence>MELQQFVKEALIQINQGVKEAQSEIRQAGGSLNPAIRISPKSSESHVSSLSDGQNIYTVDFDIAISVAENSDTSADGKLTVASVLSFGGGATSSESNSTLSKIAFKVPLALPVDPESSQRLKEQDLQNQREMERLNNQTYDTGW</sequence>
<feature type="region of interest" description="Disordered" evidence="1">
    <location>
        <begin position="116"/>
        <end position="144"/>
    </location>
</feature>
<evidence type="ECO:0000313" key="3">
    <source>
        <dbReference type="Proteomes" id="UP000254512"/>
    </source>
</evidence>
<accession>A0A377HNL6</accession>
<dbReference type="AlphaFoldDB" id="A0A377HNL6"/>
<dbReference type="RefSeq" id="WP_050778565.1">
    <property type="nucleotide sequence ID" value="NZ_CP014056.2"/>
</dbReference>
<protein>
    <submittedName>
        <fullName evidence="2">Uncharacterized protein</fullName>
    </submittedName>
</protein>
<dbReference type="KEGG" id="gho:AL542_15975"/>
<dbReference type="STRING" id="673.AL542_15975"/>
<dbReference type="EMBL" id="UGHD01000002">
    <property type="protein sequence ID" value="STO57716.1"/>
    <property type="molecule type" value="Genomic_DNA"/>
</dbReference>
<dbReference type="GeneID" id="58897446"/>
<proteinExistence type="predicted"/>
<name>A0A377HNL6_GRIHO</name>
<feature type="compositionally biased region" description="Polar residues" evidence="1">
    <location>
        <begin position="135"/>
        <end position="144"/>
    </location>
</feature>
<organism evidence="2 3">
    <name type="scientific">Grimontia hollisae</name>
    <name type="common">Vibrio hollisae</name>
    <dbReference type="NCBI Taxonomy" id="673"/>
    <lineage>
        <taxon>Bacteria</taxon>
        <taxon>Pseudomonadati</taxon>
        <taxon>Pseudomonadota</taxon>
        <taxon>Gammaproteobacteria</taxon>
        <taxon>Vibrionales</taxon>
        <taxon>Vibrionaceae</taxon>
        <taxon>Grimontia</taxon>
    </lineage>
</organism>
<reference evidence="2 3" key="1">
    <citation type="submission" date="2018-06" db="EMBL/GenBank/DDBJ databases">
        <authorList>
            <consortium name="Pathogen Informatics"/>
            <person name="Doyle S."/>
        </authorList>
    </citation>
    <scope>NUCLEOTIDE SEQUENCE [LARGE SCALE GENOMIC DNA]</scope>
    <source>
        <strain evidence="2 3">NCTC11645</strain>
    </source>
</reference>
<evidence type="ECO:0000256" key="1">
    <source>
        <dbReference type="SAM" id="MobiDB-lite"/>
    </source>
</evidence>
<feature type="compositionally biased region" description="Basic and acidic residues" evidence="1">
    <location>
        <begin position="117"/>
        <end position="134"/>
    </location>
</feature>
<gene>
    <name evidence="2" type="ORF">NCTC11645_02109</name>
</gene>
<evidence type="ECO:0000313" key="2">
    <source>
        <dbReference type="EMBL" id="STO57716.1"/>
    </source>
</evidence>
<dbReference type="Proteomes" id="UP000254512">
    <property type="component" value="Unassembled WGS sequence"/>
</dbReference>